<dbReference type="Pfam" id="PF20181">
    <property type="entry name" value="DUF6544"/>
    <property type="match status" value="1"/>
</dbReference>
<dbReference type="KEGG" id="dol:Dole_0922"/>
<dbReference type="AlphaFoldDB" id="A8ZWC4"/>
<evidence type="ECO:0000256" key="1">
    <source>
        <dbReference type="SAM" id="Phobius"/>
    </source>
</evidence>
<dbReference type="RefSeq" id="WP_012174350.1">
    <property type="nucleotide sequence ID" value="NC_009943.1"/>
</dbReference>
<keyword evidence="3" id="KW-1185">Reference proteome</keyword>
<dbReference type="OrthoDB" id="3671061at2"/>
<dbReference type="InterPro" id="IPR046674">
    <property type="entry name" value="DUF6544"/>
</dbReference>
<name>A8ZWC4_DESOH</name>
<evidence type="ECO:0000313" key="2">
    <source>
        <dbReference type="EMBL" id="ABW66732.1"/>
    </source>
</evidence>
<organism evidence="2 3">
    <name type="scientific">Desulfosudis oleivorans (strain DSM 6200 / JCM 39069 / Hxd3)</name>
    <name type="common">Desulfococcus oleovorans</name>
    <dbReference type="NCBI Taxonomy" id="96561"/>
    <lineage>
        <taxon>Bacteria</taxon>
        <taxon>Pseudomonadati</taxon>
        <taxon>Thermodesulfobacteriota</taxon>
        <taxon>Desulfobacteria</taxon>
        <taxon>Desulfobacterales</taxon>
        <taxon>Desulfosudaceae</taxon>
        <taxon>Desulfosudis</taxon>
    </lineage>
</organism>
<evidence type="ECO:0000313" key="3">
    <source>
        <dbReference type="Proteomes" id="UP000008561"/>
    </source>
</evidence>
<keyword evidence="1" id="KW-0812">Transmembrane</keyword>
<keyword evidence="1" id="KW-0472">Membrane</keyword>
<gene>
    <name evidence="2" type="ordered locus">Dole_0922</name>
</gene>
<keyword evidence="1" id="KW-1133">Transmembrane helix</keyword>
<dbReference type="Proteomes" id="UP000008561">
    <property type="component" value="Chromosome"/>
</dbReference>
<sequence>MILVYLIFGTLGIALFGLLVLRLWDERAEQAEWARLADLQPANPSLYDPMMVADLPEPARRFFNFAIAPGTPLLTVAEIDMGGQFSLGSRENPTYQQMDAKQILAAPSGFVWKLRLPGVIPVSGSDSGRWTRFRIFGLLPVARMGGDSDHTRSAFGRYIAEAFFWTPAALLPGPGVAWESVDDHTARATVSHLGLSQAVDVTVDGEGRPIEVHFMRWSDANPDKVHRLQPFGGKLSDFREVQGFRLPFNVEAGNMFGTDDYFAFFKAEVIAVRFPLPSHRFGSRDAR</sequence>
<dbReference type="STRING" id="96561.Dole_0922"/>
<reference evidence="2 3" key="1">
    <citation type="submission" date="2007-10" db="EMBL/GenBank/DDBJ databases">
        <title>Complete sequence of Desulfococcus oleovorans Hxd3.</title>
        <authorList>
            <consortium name="US DOE Joint Genome Institute"/>
            <person name="Copeland A."/>
            <person name="Lucas S."/>
            <person name="Lapidus A."/>
            <person name="Barry K."/>
            <person name="Glavina del Rio T."/>
            <person name="Dalin E."/>
            <person name="Tice H."/>
            <person name="Pitluck S."/>
            <person name="Kiss H."/>
            <person name="Brettin T."/>
            <person name="Bruce D."/>
            <person name="Detter J.C."/>
            <person name="Han C."/>
            <person name="Schmutz J."/>
            <person name="Larimer F."/>
            <person name="Land M."/>
            <person name="Hauser L."/>
            <person name="Kyrpides N."/>
            <person name="Kim E."/>
            <person name="Wawrik B."/>
            <person name="Richardson P."/>
        </authorList>
    </citation>
    <scope>NUCLEOTIDE SEQUENCE [LARGE SCALE GENOMIC DNA]</scope>
    <source>
        <strain evidence="3">DSM 6200 / JCM 39069 / Hxd3</strain>
    </source>
</reference>
<feature type="transmembrane region" description="Helical" evidence="1">
    <location>
        <begin position="6"/>
        <end position="24"/>
    </location>
</feature>
<dbReference type="eggNOG" id="ENOG502ZA6T">
    <property type="taxonomic scope" value="Bacteria"/>
</dbReference>
<dbReference type="HOGENOM" id="CLU_087930_1_0_7"/>
<accession>A8ZWC4</accession>
<dbReference type="EMBL" id="CP000859">
    <property type="protein sequence ID" value="ABW66732.1"/>
    <property type="molecule type" value="Genomic_DNA"/>
</dbReference>
<protein>
    <submittedName>
        <fullName evidence="2">Uncharacterized protein</fullName>
    </submittedName>
</protein>
<proteinExistence type="predicted"/>